<evidence type="ECO:0000313" key="3">
    <source>
        <dbReference type="EMBL" id="CAH2248972.1"/>
    </source>
</evidence>
<feature type="compositionally biased region" description="Polar residues" evidence="2">
    <location>
        <begin position="182"/>
        <end position="193"/>
    </location>
</feature>
<feature type="compositionally biased region" description="Basic and acidic residues" evidence="2">
    <location>
        <begin position="209"/>
        <end position="226"/>
    </location>
</feature>
<name>A0AAD1VT85_PELCU</name>
<feature type="compositionally biased region" description="Polar residues" evidence="2">
    <location>
        <begin position="83"/>
        <end position="93"/>
    </location>
</feature>
<evidence type="ECO:0000256" key="2">
    <source>
        <dbReference type="SAM" id="MobiDB-lite"/>
    </source>
</evidence>
<keyword evidence="1" id="KW-0175">Coiled coil</keyword>
<gene>
    <name evidence="3" type="ORF">PECUL_23A040026</name>
</gene>
<reference evidence="3" key="1">
    <citation type="submission" date="2022-03" db="EMBL/GenBank/DDBJ databases">
        <authorList>
            <person name="Alioto T."/>
            <person name="Alioto T."/>
            <person name="Gomez Garrido J."/>
        </authorList>
    </citation>
    <scope>NUCLEOTIDE SEQUENCE</scope>
</reference>
<accession>A0AAD1VT85</accession>
<evidence type="ECO:0000256" key="1">
    <source>
        <dbReference type="SAM" id="Coils"/>
    </source>
</evidence>
<evidence type="ECO:0000313" key="4">
    <source>
        <dbReference type="Proteomes" id="UP001295444"/>
    </source>
</evidence>
<sequence>MLEGFAFSTIGYIVSRREDTLLQLDKEIKDWKEKISNTMNPELYNQILKDINEKVEKIEREVIETKKKKYLRDVNDYKVEGINPSSKFKTYPNQREKDTYRKQDKKHHSRRQNSPQHRPEQDIRRHKNTIEYHNTPSKHYPRYNKYHDISRKEYQRYDNFNKHPRGNTKPYHPSPVRRPKYSSYSQAVQSNIPERNDRKSVPTTYVSNRTERQPHTSRVDIGNKPDIFRTEHSPSFLWKDPISERLKQSRHIKIWESPGKRQRSSTQERDIEREENTHREKRGRK</sequence>
<feature type="region of interest" description="Disordered" evidence="2">
    <location>
        <begin position="157"/>
        <end position="226"/>
    </location>
</feature>
<proteinExistence type="predicted"/>
<organism evidence="3 4">
    <name type="scientific">Pelobates cultripes</name>
    <name type="common">Western spadefoot toad</name>
    <dbReference type="NCBI Taxonomy" id="61616"/>
    <lineage>
        <taxon>Eukaryota</taxon>
        <taxon>Metazoa</taxon>
        <taxon>Chordata</taxon>
        <taxon>Craniata</taxon>
        <taxon>Vertebrata</taxon>
        <taxon>Euteleostomi</taxon>
        <taxon>Amphibia</taxon>
        <taxon>Batrachia</taxon>
        <taxon>Anura</taxon>
        <taxon>Pelobatoidea</taxon>
        <taxon>Pelobatidae</taxon>
        <taxon>Pelobates</taxon>
    </lineage>
</organism>
<protein>
    <submittedName>
        <fullName evidence="3">Uncharacterized protein</fullName>
    </submittedName>
</protein>
<feature type="coiled-coil region" evidence="1">
    <location>
        <begin position="14"/>
        <end position="68"/>
    </location>
</feature>
<dbReference type="Proteomes" id="UP001295444">
    <property type="component" value="Chromosome 02"/>
</dbReference>
<feature type="region of interest" description="Disordered" evidence="2">
    <location>
        <begin position="82"/>
        <end position="144"/>
    </location>
</feature>
<feature type="compositionally biased region" description="Basic and acidic residues" evidence="2">
    <location>
        <begin position="266"/>
        <end position="278"/>
    </location>
</feature>
<dbReference type="AlphaFoldDB" id="A0AAD1VT85"/>
<feature type="region of interest" description="Disordered" evidence="2">
    <location>
        <begin position="250"/>
        <end position="285"/>
    </location>
</feature>
<dbReference type="EMBL" id="OW240913">
    <property type="protein sequence ID" value="CAH2248972.1"/>
    <property type="molecule type" value="Genomic_DNA"/>
</dbReference>
<keyword evidence="4" id="KW-1185">Reference proteome</keyword>